<dbReference type="Proteomes" id="UP001160483">
    <property type="component" value="Unassembled WGS sequence"/>
</dbReference>
<dbReference type="PANTHER" id="PTHR28678">
    <property type="entry name" value="CODANIN-1"/>
    <property type="match status" value="1"/>
</dbReference>
<gene>
    <name evidence="2" type="ORF">PBS003_LOCUS5515</name>
</gene>
<sequence>MYRTDCTVCNNVSCKLEHVETNAFKYFPVEASEFCSRTHCLDFAEIVLREIEPVLVHLGGDMLALLKHSLLDAEGRCLDTLERLDQVLADFQQKQHTLVGTENARVAAAAIAAAQKLLAEVASDNMWWFAKFFIQELAPFGQSDKDLVLKIMEDKLVVRNPDRLRKLYRRFSSQKPSTKSPQQHMQGSRSGSNGANSSNDRTNGKGSNSSQEKNRPDTRSSSDENNETKNFTAILERMKSFFTENQLFFFHFLHSCDSYDYARKDFTEVVLRLKVVAKFLGYLRFSPQWQVTSSLRQLSEHNAALYAIERERIDTLEVTRDSSLDVKKLLENSVLQASMSKCIPWLCDYLSMLLLDRLSSGTTSFKQLVALLQLLYRSPRLDYLGETGFYIAMQIERVFHVLHMGGCLLHSDSYQSQELLPSLQVRKALARGHEVSSKESNDGAGEDYIPFLHSQVFVQSCVSKLDDLRGFIQTRAQSLPRRNLSIGLRKMSSKQTVAPIRKLRPLQVGIENDSCVDAISLSAVKPDAAHATPPGMAAATALLSRCWPLQDENDKLSDAVFMVHPKLESVVDFVVRVVTTDVCEHVIEHVVTPRADIFVDRCASESGLLSVGKTAAASATLANSVHLENTGAEKLPDGVCETDSLSEQASFKRLRSQIYGGSHCSSCLCNTIGTKLETRPIAAQNTVESVERQAVQPVEKEKRYRELRRRAAAIETNTSHNKSKKSSPAEWELQAATLSQSLLLFTTSLNNCSVAGDLTRDLASPLSASALVLWDIILRGTTACLKFLGLSLNLFAAYELLSMNEGAETDIAILRLQSMLIVVVDGVMELPSLASEHKELIRRFVVQASSLVVAKMHVVMSSMPGGDNNDRLLNLNWNRWVGPQAMFATEGQISVHAAQFCLNVWNTAMSVAR</sequence>
<dbReference type="EMBL" id="CAKKTJ010000281">
    <property type="protein sequence ID" value="CAH0478837.1"/>
    <property type="molecule type" value="Genomic_DNA"/>
</dbReference>
<accession>A0AAU9KX52</accession>
<feature type="compositionally biased region" description="Basic and acidic residues" evidence="1">
    <location>
        <begin position="212"/>
        <end position="222"/>
    </location>
</feature>
<dbReference type="PANTHER" id="PTHR28678:SF1">
    <property type="entry name" value="CODANIN-1"/>
    <property type="match status" value="1"/>
</dbReference>
<dbReference type="GO" id="GO:0005634">
    <property type="term" value="C:nucleus"/>
    <property type="evidence" value="ECO:0007669"/>
    <property type="project" value="TreeGrafter"/>
</dbReference>
<organism evidence="2 3">
    <name type="scientific">Peronospora belbahrii</name>
    <dbReference type="NCBI Taxonomy" id="622444"/>
    <lineage>
        <taxon>Eukaryota</taxon>
        <taxon>Sar</taxon>
        <taxon>Stramenopiles</taxon>
        <taxon>Oomycota</taxon>
        <taxon>Peronosporomycetes</taxon>
        <taxon>Peronosporales</taxon>
        <taxon>Peronosporaceae</taxon>
        <taxon>Peronospora</taxon>
    </lineage>
</organism>
<protein>
    <recommendedName>
        <fullName evidence="4">Telomere length regulation protein conserved domain-containing protein</fullName>
    </recommendedName>
</protein>
<dbReference type="AlphaFoldDB" id="A0AAU9KX52"/>
<evidence type="ECO:0000313" key="2">
    <source>
        <dbReference type="EMBL" id="CAH0478837.1"/>
    </source>
</evidence>
<dbReference type="GO" id="GO:0006325">
    <property type="term" value="P:chromatin organization"/>
    <property type="evidence" value="ECO:0007669"/>
    <property type="project" value="TreeGrafter"/>
</dbReference>
<evidence type="ECO:0000313" key="3">
    <source>
        <dbReference type="Proteomes" id="UP001160483"/>
    </source>
</evidence>
<dbReference type="InterPro" id="IPR040031">
    <property type="entry name" value="Codanin-1"/>
</dbReference>
<evidence type="ECO:0008006" key="4">
    <source>
        <dbReference type="Google" id="ProtNLM"/>
    </source>
</evidence>
<reference evidence="2" key="1">
    <citation type="submission" date="2021-11" db="EMBL/GenBank/DDBJ databases">
        <authorList>
            <person name="Islam A."/>
            <person name="Islam S."/>
            <person name="Flora M.S."/>
            <person name="Rahman M."/>
            <person name="Ziaur R.M."/>
            <person name="Epstein J.H."/>
            <person name="Hassan M."/>
            <person name="Klassen M."/>
            <person name="Woodard K."/>
            <person name="Webb A."/>
            <person name="Webby R.J."/>
            <person name="El Zowalaty M.E."/>
        </authorList>
    </citation>
    <scope>NUCLEOTIDE SEQUENCE</scope>
    <source>
        <strain evidence="2">Pbs3</strain>
    </source>
</reference>
<feature type="compositionally biased region" description="Low complexity" evidence="1">
    <location>
        <begin position="173"/>
        <end position="199"/>
    </location>
</feature>
<evidence type="ECO:0000256" key="1">
    <source>
        <dbReference type="SAM" id="MobiDB-lite"/>
    </source>
</evidence>
<name>A0AAU9KX52_9STRA</name>
<comment type="caution">
    <text evidence="2">The sequence shown here is derived from an EMBL/GenBank/DDBJ whole genome shotgun (WGS) entry which is preliminary data.</text>
</comment>
<feature type="compositionally biased region" description="Polar residues" evidence="1">
    <location>
        <begin position="200"/>
        <end position="211"/>
    </location>
</feature>
<proteinExistence type="predicted"/>
<feature type="region of interest" description="Disordered" evidence="1">
    <location>
        <begin position="170"/>
        <end position="228"/>
    </location>
</feature>